<evidence type="ECO:0008006" key="8">
    <source>
        <dbReference type="Google" id="ProtNLM"/>
    </source>
</evidence>
<feature type="compositionally biased region" description="Polar residues" evidence="3">
    <location>
        <begin position="236"/>
        <end position="245"/>
    </location>
</feature>
<reference evidence="6" key="1">
    <citation type="journal article" date="2021" name="Front. Plant Sci.">
        <title>Chromosome-Scale Genome Assembly for Chinese Sour Jujube and Insights Into Its Genome Evolution and Domestication Signature.</title>
        <authorList>
            <person name="Shen L.-Y."/>
            <person name="Luo H."/>
            <person name="Wang X.-L."/>
            <person name="Wang X.-M."/>
            <person name="Qiu X.-J."/>
            <person name="Liu H."/>
            <person name="Zhou S.-S."/>
            <person name="Jia K.-H."/>
            <person name="Nie S."/>
            <person name="Bao Y.-T."/>
            <person name="Zhang R.-G."/>
            <person name="Yun Q.-Z."/>
            <person name="Chai Y.-H."/>
            <person name="Lu J.-Y."/>
            <person name="Li Y."/>
            <person name="Zhao S.-W."/>
            <person name="Mao J.-F."/>
            <person name="Jia S.-G."/>
            <person name="Mao Y.-M."/>
        </authorList>
    </citation>
    <scope>NUCLEOTIDE SEQUENCE</scope>
    <source>
        <strain evidence="6">AT0</strain>
        <tissue evidence="6">Leaf</tissue>
    </source>
</reference>
<dbReference type="SUPFAM" id="SSF57756">
    <property type="entry name" value="Retrovirus zinc finger-like domains"/>
    <property type="match status" value="1"/>
</dbReference>
<evidence type="ECO:0000313" key="6">
    <source>
        <dbReference type="EMBL" id="KAH7512222.1"/>
    </source>
</evidence>
<keyword evidence="1" id="KW-0862">Zinc</keyword>
<feature type="compositionally biased region" description="Basic residues" evidence="3">
    <location>
        <begin position="252"/>
        <end position="271"/>
    </location>
</feature>
<dbReference type="InterPro" id="IPR012677">
    <property type="entry name" value="Nucleotide-bd_a/b_plait_sf"/>
</dbReference>
<dbReference type="Proteomes" id="UP000813462">
    <property type="component" value="Unassembled WGS sequence"/>
</dbReference>
<dbReference type="PROSITE" id="PS50158">
    <property type="entry name" value="ZF_CCHC"/>
    <property type="match status" value="1"/>
</dbReference>
<evidence type="ECO:0000256" key="1">
    <source>
        <dbReference type="PROSITE-ProRule" id="PRU00047"/>
    </source>
</evidence>
<feature type="region of interest" description="Disordered" evidence="3">
    <location>
        <begin position="236"/>
        <end position="471"/>
    </location>
</feature>
<sequence length="686" mass="77773">MSLYIGNLSARTRRDELERVFRRFGRCNLQLKDGFGFVVYDFSLNAEKALRALEGRNICGEPLNLSWSNKQPKPFQKYGRGARGYELRGRNSASRKTSLNDWRDYRSDIKPPDGNGARLNSEELLDEGRDFHHENIEDYNGQELYNFREDLPADGGGGVPKMVDNGRWGEQVDDLANDNGDTNGMMFDRYEPYQGYDRNDKDEIRLMANSDGTARQSLHENVRRDHDNDTILNRHNVSKSQQTCYSCGDRGHKMRNCPRQHPPRKRFTRFNHRQDDDIKTRSRHEGRLERFGSKPWERMQSGRDTALRHRNDSRTSDSGKVQMLVNRNSPVIKQTDRPQRKEHGGKKRSRRETGSPKRYSAKRARRSVSSPLHSGYPVSRSHSTSKSVPRSISRSRLRSISSGADSLSSKSKSSSKSHCSKSRRPKSRSRSSPTTSLSLSVSLGHLPSSTGRAQLNHKGLGKATGASTEFKDIEDEQRELIESDGFFEKADIENTTVAMNGENAVSQFNMEEVTRENQPLCRGDDVTSRSSFEVTNPGTPLPETSTLAAGSLSPEGMKETLDHQNSSALITAHVPKTIEQSDSESNADAGRSTSISMEELCMALKHYGLELPKENEGHLSIEAYFGSARMWPWQIIYYRRIRKGPISIQNYARRVAQNQEFGIADRYIRSSSGWGEVDQHKKHFVG</sequence>
<keyword evidence="1" id="KW-0479">Metal-binding</keyword>
<dbReference type="AlphaFoldDB" id="A0A978UBS9"/>
<keyword evidence="1" id="KW-0863">Zinc-finger</keyword>
<evidence type="ECO:0000259" key="5">
    <source>
        <dbReference type="PROSITE" id="PS50158"/>
    </source>
</evidence>
<feature type="compositionally biased region" description="Polar residues" evidence="3">
    <location>
        <begin position="528"/>
        <end position="545"/>
    </location>
</feature>
<dbReference type="PANTHER" id="PTHR48038">
    <property type="entry name" value="RIBONUCLEOPROTEIN RB97D"/>
    <property type="match status" value="1"/>
</dbReference>
<accession>A0A978UBS9</accession>
<dbReference type="PANTHER" id="PTHR48038:SF2">
    <property type="entry name" value="OS02G0536400 PROTEIN"/>
    <property type="match status" value="1"/>
</dbReference>
<dbReference type="InterPro" id="IPR036875">
    <property type="entry name" value="Znf_CCHC_sf"/>
</dbReference>
<gene>
    <name evidence="6" type="ORF">FEM48_Zijuj12G0067600</name>
</gene>
<evidence type="ECO:0000259" key="4">
    <source>
        <dbReference type="PROSITE" id="PS50102"/>
    </source>
</evidence>
<dbReference type="OrthoDB" id="5970at2759"/>
<dbReference type="SUPFAM" id="SSF54928">
    <property type="entry name" value="RNA-binding domain, RBD"/>
    <property type="match status" value="1"/>
</dbReference>
<name>A0A978UBS9_ZIZJJ</name>
<dbReference type="SMART" id="SM00360">
    <property type="entry name" value="RRM"/>
    <property type="match status" value="1"/>
</dbReference>
<dbReference type="EMBL" id="JAEACU010000012">
    <property type="protein sequence ID" value="KAH7512222.1"/>
    <property type="molecule type" value="Genomic_DNA"/>
</dbReference>
<protein>
    <recommendedName>
        <fullName evidence="8">Serine/arginine-rich splicing factor 4-like</fullName>
    </recommendedName>
</protein>
<feature type="region of interest" description="Disordered" evidence="3">
    <location>
        <begin position="515"/>
        <end position="545"/>
    </location>
</feature>
<dbReference type="InterPro" id="IPR000504">
    <property type="entry name" value="RRM_dom"/>
</dbReference>
<dbReference type="SMART" id="SM00343">
    <property type="entry name" value="ZnF_C2HC"/>
    <property type="match status" value="1"/>
</dbReference>
<organism evidence="6 7">
    <name type="scientific">Ziziphus jujuba var. spinosa</name>
    <dbReference type="NCBI Taxonomy" id="714518"/>
    <lineage>
        <taxon>Eukaryota</taxon>
        <taxon>Viridiplantae</taxon>
        <taxon>Streptophyta</taxon>
        <taxon>Embryophyta</taxon>
        <taxon>Tracheophyta</taxon>
        <taxon>Spermatophyta</taxon>
        <taxon>Magnoliopsida</taxon>
        <taxon>eudicotyledons</taxon>
        <taxon>Gunneridae</taxon>
        <taxon>Pentapetalae</taxon>
        <taxon>rosids</taxon>
        <taxon>fabids</taxon>
        <taxon>Rosales</taxon>
        <taxon>Rhamnaceae</taxon>
        <taxon>Paliureae</taxon>
        <taxon>Ziziphus</taxon>
    </lineage>
</organism>
<dbReference type="PROSITE" id="PS50102">
    <property type="entry name" value="RRM"/>
    <property type="match status" value="1"/>
</dbReference>
<dbReference type="InterPro" id="IPR001878">
    <property type="entry name" value="Znf_CCHC"/>
</dbReference>
<comment type="caution">
    <text evidence="6">The sequence shown here is derived from an EMBL/GenBank/DDBJ whole genome shotgun (WGS) entry which is preliminary data.</text>
</comment>
<evidence type="ECO:0000256" key="3">
    <source>
        <dbReference type="SAM" id="MobiDB-lite"/>
    </source>
</evidence>
<evidence type="ECO:0000313" key="7">
    <source>
        <dbReference type="Proteomes" id="UP000813462"/>
    </source>
</evidence>
<dbReference type="InterPro" id="IPR035979">
    <property type="entry name" value="RBD_domain_sf"/>
</dbReference>
<keyword evidence="2" id="KW-0694">RNA-binding</keyword>
<feature type="domain" description="RRM" evidence="4">
    <location>
        <begin position="1"/>
        <end position="70"/>
    </location>
</feature>
<feature type="compositionally biased region" description="Basic residues" evidence="3">
    <location>
        <begin position="413"/>
        <end position="429"/>
    </location>
</feature>
<feature type="compositionally biased region" description="Basic and acidic residues" evidence="3">
    <location>
        <begin position="272"/>
        <end position="317"/>
    </location>
</feature>
<proteinExistence type="predicted"/>
<feature type="compositionally biased region" description="Low complexity" evidence="3">
    <location>
        <begin position="390"/>
        <end position="412"/>
    </location>
</feature>
<dbReference type="Gene3D" id="3.30.70.330">
    <property type="match status" value="1"/>
</dbReference>
<feature type="domain" description="CCHC-type" evidence="5">
    <location>
        <begin position="244"/>
        <end position="259"/>
    </location>
</feature>
<dbReference type="GO" id="GO:0003723">
    <property type="term" value="F:RNA binding"/>
    <property type="evidence" value="ECO:0007669"/>
    <property type="project" value="UniProtKB-UniRule"/>
</dbReference>
<evidence type="ECO:0000256" key="2">
    <source>
        <dbReference type="PROSITE-ProRule" id="PRU00176"/>
    </source>
</evidence>
<feature type="compositionally biased region" description="Low complexity" evidence="3">
    <location>
        <begin position="430"/>
        <end position="449"/>
    </location>
</feature>
<dbReference type="Pfam" id="PF00076">
    <property type="entry name" value="RRM_1"/>
    <property type="match status" value="1"/>
</dbReference>
<dbReference type="GO" id="GO:0008270">
    <property type="term" value="F:zinc ion binding"/>
    <property type="evidence" value="ECO:0007669"/>
    <property type="project" value="UniProtKB-KW"/>
</dbReference>